<evidence type="ECO:0000256" key="2">
    <source>
        <dbReference type="ARBA" id="ARBA00022670"/>
    </source>
</evidence>
<dbReference type="Pfam" id="PF24610">
    <property type="entry name" value="DUF7623"/>
    <property type="match status" value="16"/>
</dbReference>
<name>A0A422MYY1_TRYRA</name>
<dbReference type="InterPro" id="IPR001300">
    <property type="entry name" value="Peptidase_C2_calpain_cat"/>
</dbReference>
<feature type="non-terminal residue" evidence="8">
    <location>
        <position position="1688"/>
    </location>
</feature>
<comment type="caution">
    <text evidence="6">Lacks conserved residue(s) required for the propagation of feature annotation.</text>
</comment>
<dbReference type="OMA" id="VALEDQW"/>
<dbReference type="Pfam" id="PF00648">
    <property type="entry name" value="Peptidase_C2"/>
    <property type="match status" value="1"/>
</dbReference>
<evidence type="ECO:0000313" key="8">
    <source>
        <dbReference type="EMBL" id="RNE98432.1"/>
    </source>
</evidence>
<dbReference type="GO" id="GO:0004198">
    <property type="term" value="F:calcium-dependent cysteine-type endopeptidase activity"/>
    <property type="evidence" value="ECO:0007669"/>
    <property type="project" value="InterPro"/>
</dbReference>
<dbReference type="InterPro" id="IPR056040">
    <property type="entry name" value="DUF7623"/>
</dbReference>
<feature type="active site" evidence="5">
    <location>
        <position position="49"/>
    </location>
</feature>
<dbReference type="VEuPathDB" id="TriTrypDB:TRSC58_07069"/>
<dbReference type="PANTHER" id="PTHR10183:SF379">
    <property type="entry name" value="CALPAIN-5"/>
    <property type="match status" value="1"/>
</dbReference>
<keyword evidence="2" id="KW-0645">Protease</keyword>
<sequence>DKRFMVDNKAITNDPWIHIGDLYPEGKKLPLLPDKLGRDQFEQGSHFECCCLTAFATLVDHHPDVIRNLFITKKVRKDGRYTFQFHRYGQWMKVEIDDRIPLLEKQTLFCRSPTRHWWPLLLEKAYAKFYTLYQNVEGCTLQELYYDFTGCPVVSIPTDLKLAKFATYPIDEPEFWLNLNEGLKECAYGATARSGLVSNTGIQENQMYGVLGIFPLFKVSDLTVFDLFVKLSNPFVESVYTGPMNNEDIRWTPALRSSFAPERHDVIYMPVTVFLETFSSIEKVLLGGLMLPSWHFNSEWGEGTSGGNPTLVTWRENPLYVVRNTSEEPLQIIATIGQPDQRHKLHLMPHQELDYIQCGLVLSQSTDTTMIPTYLVTANNHRMVHKGLYMDLREVVNRIVVPPNFFGYLVPSAMFHEQGKFLLSYWYSKASDEKTLNITRLHVNVARHLPAIAHVTLEPQQKRRVDFVVDTPTDAHILLRQEKPYRTPSCSDAMTEDFVGMHLYDGDSRRIGGVASATNFRETGIVHHLPSAGHYALSITCPHANGLVPVRVEVVANGEAHVRTTEPPIDTVGFHDDEIEMTEEALRTSLPQTSLDVNSRGISSRGASVSARTSGLPVEVGISHQDLSFLDPVQEGIPIQDIDLMGDDAFAAMTRERMKLKRDPLANANKITALEAEMNQVAREMAKRMHAKERTFLDPEPEGVPLGLLSLNNNEAFLGLERELRALNLKPRKDANAIAALEDELFDRTHVLASELKKKERDMFLDPQPEGVSVSELPLDSDELFHAMEVERLCLRNEDPSANAAKIKELEDALNERAHELAHLQFHKERAFLNPEPFGFPLEELGLEYDDAVVRGEAKLRELRKDPKNNAAEIRAMEEEVSNLVEDIARKRSSLDRAFLDPEPEGRLVEHLPLNDDKSFVAMATKRHKMLRRGEDPDKVKALEKAMNDGAHEIARALNAKERPAYLKEAPCGVPLEDLPLESDQEFREFEAKRQRLLRDPRHTSAVEEVEAALNARAEELAKRQLASDRGYMDPAPGGVPLSLLHLDDDAPFQALEAKRAQLGKNPQRNAKVIREVEEDLLDRAAELAEDLKTSERKKFLNSRPNGVPIEDVPISSDDIFHNLEIKRLLLLGDTVKNATAISSLEDAMNERALELAAKLLVDERAFLDPEPLGIPIEELPLDSNKEFMVKEAALRKLSREVPLDNEAIDLLRDEMLQLEYSIANSELMAFRATFLDAEPAGRAIEDLLLNDDPEYMTLEKKLRALIGSSTAEPGLVESLKAALNERAYKVALALNASERKDYLDSSPLGVPLEKLSLDTDTRFGELEADRARLRRFPNENLEKISSVEAALNSRARELASEALHGARGYLDAFPEGVPLELLPLDTDARFCELEQERALILSAEVFAPSELSNIEKALNDHVHELATEFKKVARTHYVKESELPIPAERLYLDADIPFKELEAKRFQLLTKDPQTVAHLITAVEEALAKRAQELANTRKEELIKFLDEHPLGIPISTLPLCKNVSFMEKLEDLHQLRKQKGKADEIATAEHELNEMVYEMAAKALEERYPYLDRTPENIHIRYLQLLEDQQFVAMEQERERLLEDPRRNAKEIAALEEDMNVRAHELARDRKLADRAFFNPAPEGVPLRELALDDDKDFVAMEQERKRLLEDPRRNAKEIAALEEDM</sequence>
<gene>
    <name evidence="8" type="ORF">TraAM80_08877</name>
</gene>
<evidence type="ECO:0000256" key="5">
    <source>
        <dbReference type="PIRSR" id="PIRSR622684-1"/>
    </source>
</evidence>
<dbReference type="SUPFAM" id="SSF49758">
    <property type="entry name" value="Calpain large subunit, middle domain (domain III)"/>
    <property type="match status" value="1"/>
</dbReference>
<evidence type="ECO:0000259" key="7">
    <source>
        <dbReference type="PROSITE" id="PS50203"/>
    </source>
</evidence>
<feature type="non-terminal residue" evidence="8">
    <location>
        <position position="1"/>
    </location>
</feature>
<evidence type="ECO:0000256" key="3">
    <source>
        <dbReference type="ARBA" id="ARBA00022801"/>
    </source>
</evidence>
<dbReference type="RefSeq" id="XP_029234632.1">
    <property type="nucleotide sequence ID" value="XM_029385602.1"/>
</dbReference>
<dbReference type="InterPro" id="IPR038765">
    <property type="entry name" value="Papain-like_cys_pep_sf"/>
</dbReference>
<dbReference type="PANTHER" id="PTHR10183">
    <property type="entry name" value="CALPAIN"/>
    <property type="match status" value="1"/>
</dbReference>
<comment type="caution">
    <text evidence="8">The sequence shown here is derived from an EMBL/GenBank/DDBJ whole genome shotgun (WGS) entry which is preliminary data.</text>
</comment>
<accession>A0A422MYY1</accession>
<evidence type="ECO:0000256" key="6">
    <source>
        <dbReference type="PROSITE-ProRule" id="PRU00239"/>
    </source>
</evidence>
<dbReference type="GO" id="GO:0006508">
    <property type="term" value="P:proteolysis"/>
    <property type="evidence" value="ECO:0007669"/>
    <property type="project" value="UniProtKB-KW"/>
</dbReference>
<dbReference type="InterPro" id="IPR036213">
    <property type="entry name" value="Calpain_III_sf"/>
</dbReference>
<comment type="similarity">
    <text evidence="1">Belongs to the peptidase C2 family.</text>
</comment>
<dbReference type="PRINTS" id="PR00704">
    <property type="entry name" value="CALPAIN"/>
</dbReference>
<reference evidence="8 9" key="1">
    <citation type="journal article" date="2018" name="BMC Genomics">
        <title>Genomic comparison of Trypanosoma conorhini and Trypanosoma rangeli to Trypanosoma cruzi strains of high and low virulence.</title>
        <authorList>
            <person name="Bradwell K.R."/>
            <person name="Koparde V.N."/>
            <person name="Matveyev A.V."/>
            <person name="Serrano M.G."/>
            <person name="Alves J.M."/>
            <person name="Parikh H."/>
            <person name="Huang B."/>
            <person name="Lee V."/>
            <person name="Espinosa-Alvarez O."/>
            <person name="Ortiz P.A."/>
            <person name="Costa-Martins A.G."/>
            <person name="Teixeira M.M."/>
            <person name="Buck G.A."/>
        </authorList>
    </citation>
    <scope>NUCLEOTIDE SEQUENCE [LARGE SCALE GENOMIC DNA]</scope>
    <source>
        <strain evidence="8 9">AM80</strain>
    </source>
</reference>
<dbReference type="EMBL" id="MKGL01000464">
    <property type="protein sequence ID" value="RNE98432.1"/>
    <property type="molecule type" value="Genomic_DNA"/>
</dbReference>
<evidence type="ECO:0000256" key="4">
    <source>
        <dbReference type="ARBA" id="ARBA00022807"/>
    </source>
</evidence>
<dbReference type="Gene3D" id="2.60.120.380">
    <property type="match status" value="1"/>
</dbReference>
<organism evidence="8 9">
    <name type="scientific">Trypanosoma rangeli</name>
    <dbReference type="NCBI Taxonomy" id="5698"/>
    <lineage>
        <taxon>Eukaryota</taxon>
        <taxon>Discoba</taxon>
        <taxon>Euglenozoa</taxon>
        <taxon>Kinetoplastea</taxon>
        <taxon>Metakinetoplastina</taxon>
        <taxon>Trypanosomatida</taxon>
        <taxon>Trypanosomatidae</taxon>
        <taxon>Trypanosoma</taxon>
        <taxon>Herpetosoma</taxon>
    </lineage>
</organism>
<feature type="domain" description="Calpain catalytic" evidence="7">
    <location>
        <begin position="16"/>
        <end position="287"/>
    </location>
</feature>
<dbReference type="SUPFAM" id="SSF54001">
    <property type="entry name" value="Cysteine proteinases"/>
    <property type="match status" value="1"/>
</dbReference>
<feature type="active site" evidence="5">
    <location>
        <position position="233"/>
    </location>
</feature>
<dbReference type="GeneID" id="40332810"/>
<proteinExistence type="inferred from homology"/>
<dbReference type="SMART" id="SM00230">
    <property type="entry name" value="CysPc"/>
    <property type="match status" value="1"/>
</dbReference>
<dbReference type="InterPro" id="IPR022684">
    <property type="entry name" value="Calpain_cysteine_protease"/>
</dbReference>
<protein>
    <submittedName>
        <fullName evidence="8">Putative calpain-like cysteine peptidase</fullName>
    </submittedName>
</protein>
<keyword evidence="3" id="KW-0378">Hydrolase</keyword>
<dbReference type="OrthoDB" id="264424at2759"/>
<dbReference type="Proteomes" id="UP000283634">
    <property type="component" value="Unassembled WGS sequence"/>
</dbReference>
<keyword evidence="4" id="KW-0788">Thiol protease</keyword>
<evidence type="ECO:0000313" key="9">
    <source>
        <dbReference type="Proteomes" id="UP000283634"/>
    </source>
</evidence>
<evidence type="ECO:0000256" key="1">
    <source>
        <dbReference type="ARBA" id="ARBA00007623"/>
    </source>
</evidence>
<keyword evidence="9" id="KW-1185">Reference proteome</keyword>
<dbReference type="PROSITE" id="PS50203">
    <property type="entry name" value="CALPAIN_CAT"/>
    <property type="match status" value="1"/>
</dbReference>